<dbReference type="AlphaFoldDB" id="A0A381L8Y2"/>
<dbReference type="EMBL" id="UIGY01000079">
    <property type="protein sequence ID" value="SUZ10345.1"/>
    <property type="molecule type" value="Genomic_DNA"/>
</dbReference>
<dbReference type="SUPFAM" id="SSF53335">
    <property type="entry name" value="S-adenosyl-L-methionine-dependent methyltransferases"/>
    <property type="match status" value="1"/>
</dbReference>
<dbReference type="InterPro" id="IPR029063">
    <property type="entry name" value="SAM-dependent_MTases_sf"/>
</dbReference>
<evidence type="ECO:0000256" key="1">
    <source>
        <dbReference type="ARBA" id="ARBA00007009"/>
    </source>
</evidence>
<reference evidence="4" key="1">
    <citation type="submission" date="2018-07" db="EMBL/GenBank/DDBJ databases">
        <authorList>
            <person name="Quirk P.G."/>
            <person name="Krulwich T.A."/>
        </authorList>
    </citation>
    <scope>NUCLEOTIDE SEQUENCE</scope>
    <source>
        <strain evidence="4">96224</strain>
    </source>
</reference>
<dbReference type="PANTHER" id="PTHR32266:SF12">
    <property type="entry name" value="NICOTIANAMINE SYNTHASE 3"/>
    <property type="match status" value="1"/>
</dbReference>
<organism evidence="4">
    <name type="scientific">Blumeria graminis f. sp. tritici 96224</name>
    <dbReference type="NCBI Taxonomy" id="1268274"/>
    <lineage>
        <taxon>Eukaryota</taxon>
        <taxon>Fungi</taxon>
        <taxon>Dikarya</taxon>
        <taxon>Ascomycota</taxon>
        <taxon>Pezizomycotina</taxon>
        <taxon>Leotiomycetes</taxon>
        <taxon>Erysiphales</taxon>
        <taxon>Erysiphaceae</taxon>
        <taxon>Blumeria</taxon>
    </lineage>
</organism>
<sequence length="310" mass="34797">MLEILSYWSQVTASLWYGPEKQTTEDAEANILIKKLLHIYAQLAARTDLRPCSEVNSLFSELVEVCTQTISDRVTNLVLENPRIREIRVEFRRLCSQAECHLESYWSDRIAGDATSTEKEVSARLSEFPYFSNYVDLTRMELSAMCSAEQKPVKKIAFIGSGPLPLTSLCLTGTLSDRPSEISVLNIDNNTQAISESTCLYKRLGTKARGMEFQCGEAQSALDLGEFDAVYLAALVGSTQEEKEALLEQVTSRMRPGALLMIRSADRLRRLMYADFDPTTERVSKVLDVVLAVHPYNHIVNSIIIGKIKQ</sequence>
<evidence type="ECO:0000256" key="3">
    <source>
        <dbReference type="ARBA" id="ARBA00022691"/>
    </source>
</evidence>
<dbReference type="OrthoDB" id="1858069at2759"/>
<dbReference type="Pfam" id="PF03059">
    <property type="entry name" value="NAS"/>
    <property type="match status" value="1"/>
</dbReference>
<protein>
    <submittedName>
        <fullName evidence="4">Bgt-4643</fullName>
    </submittedName>
</protein>
<gene>
    <name evidence="4" type="ORF">BGT96224V2_LOCUS3541</name>
</gene>
<keyword evidence="2" id="KW-0808">Transferase</keyword>
<dbReference type="Gene3D" id="3.40.50.150">
    <property type="entry name" value="Vaccinia Virus protein VP39"/>
    <property type="match status" value="1"/>
</dbReference>
<dbReference type="PROSITE" id="PS51142">
    <property type="entry name" value="NAS"/>
    <property type="match status" value="1"/>
</dbReference>
<dbReference type="GO" id="GO:0030410">
    <property type="term" value="F:nicotianamine synthase activity"/>
    <property type="evidence" value="ECO:0007669"/>
    <property type="project" value="InterPro"/>
</dbReference>
<proteinExistence type="inferred from homology"/>
<name>A0A381L8Y2_BLUGR</name>
<dbReference type="PANTHER" id="PTHR32266">
    <property type="entry name" value="NICOTIANAMINE SYNTHASE 3"/>
    <property type="match status" value="1"/>
</dbReference>
<keyword evidence="3" id="KW-0949">S-adenosyl-L-methionine</keyword>
<evidence type="ECO:0000256" key="2">
    <source>
        <dbReference type="ARBA" id="ARBA00022679"/>
    </source>
</evidence>
<accession>A0A381L8Y2</accession>
<evidence type="ECO:0000313" key="4">
    <source>
        <dbReference type="EMBL" id="SUZ10345.1"/>
    </source>
</evidence>
<dbReference type="GO" id="GO:0030418">
    <property type="term" value="P:nicotianamine biosynthetic process"/>
    <property type="evidence" value="ECO:0007669"/>
    <property type="project" value="InterPro"/>
</dbReference>
<comment type="similarity">
    <text evidence="1">Belongs to the nicotianamine synthase (NAS)-like family.</text>
</comment>
<dbReference type="InterPro" id="IPR004298">
    <property type="entry name" value="Nicotian_synth"/>
</dbReference>